<sequence length="349" mass="38891">MAGLSSWVCLVVVSCCIVWGCQQAKKNDTGSDGAGLASLATTTYHLGDTIIIGINQSLAHVSIMFDNKEERLVNQDTHEVRIGTSGQTIGPHQLIVRGIAADQKPLADTLNIELWPTTPPLTLQYSVVKSYPHQTSSFTQGLEFHGKTLYESTGLHKESNVMQVELETGSIRKSVPLAEQYFGEGITIVNDKIYQLTWLSGVCFRYSMDFKLEKMFPYHTQGWGLTHRDTTLIMSDGTNKLYFYTPGFKLKSEVAVYDNNGPVNRLNELEYANGYVFANVWRTNRIVQIDPASGIVVGVMHMDPILPPGTSKEDDVLNGIAYQPQEKAFYITGKRWPTLYKLNVSQIAL</sequence>
<reference evidence="1 2" key="1">
    <citation type="submission" date="2020-02" db="EMBL/GenBank/DDBJ databases">
        <title>Draft genome sequence of two Spirosoma agri KCTC 52727 and Spirosoma terrae KCTC 52035.</title>
        <authorList>
            <person name="Rojas J."/>
            <person name="Ambika Manirajan B."/>
            <person name="Suarez C."/>
            <person name="Ratering S."/>
            <person name="Schnell S."/>
        </authorList>
    </citation>
    <scope>NUCLEOTIDE SEQUENCE [LARGE SCALE GENOMIC DNA]</scope>
    <source>
        <strain evidence="1 2">KCTC 52035</strain>
    </source>
</reference>
<keyword evidence="2" id="KW-1185">Reference proteome</keyword>
<dbReference type="Pfam" id="PF05096">
    <property type="entry name" value="Glu_cyclase_2"/>
    <property type="match status" value="1"/>
</dbReference>
<dbReference type="AlphaFoldDB" id="A0A6L9LAF6"/>
<dbReference type="InterPro" id="IPR011044">
    <property type="entry name" value="Quino_amine_DH_bsu"/>
</dbReference>
<dbReference type="PANTHER" id="PTHR31270:SF1">
    <property type="entry name" value="GLUTAMINYL-PEPTIDE CYCLOTRANSFERASE"/>
    <property type="match status" value="1"/>
</dbReference>
<comment type="caution">
    <text evidence="1">The sequence shown here is derived from an EMBL/GenBank/DDBJ whole genome shotgun (WGS) entry which is preliminary data.</text>
</comment>
<accession>A0A6L9LAF6</accession>
<dbReference type="PANTHER" id="PTHR31270">
    <property type="entry name" value="GLUTAMINYL-PEPTIDE CYCLOTRANSFERASE"/>
    <property type="match status" value="1"/>
</dbReference>
<dbReference type="SUPFAM" id="SSF50969">
    <property type="entry name" value="YVTN repeat-like/Quinoprotein amine dehydrogenase"/>
    <property type="match status" value="1"/>
</dbReference>
<protein>
    <submittedName>
        <fullName evidence="1">Glutaminyl-peptide cyclotransferase</fullName>
    </submittedName>
</protein>
<organism evidence="1 2">
    <name type="scientific">Spirosoma terrae</name>
    <dbReference type="NCBI Taxonomy" id="1968276"/>
    <lineage>
        <taxon>Bacteria</taxon>
        <taxon>Pseudomonadati</taxon>
        <taxon>Bacteroidota</taxon>
        <taxon>Cytophagia</taxon>
        <taxon>Cytophagales</taxon>
        <taxon>Cytophagaceae</taxon>
        <taxon>Spirosoma</taxon>
    </lineage>
</organism>
<evidence type="ECO:0000313" key="1">
    <source>
        <dbReference type="EMBL" id="NDU97514.1"/>
    </source>
</evidence>
<dbReference type="GO" id="GO:0016603">
    <property type="term" value="F:glutaminyl-peptide cyclotransferase activity"/>
    <property type="evidence" value="ECO:0007669"/>
    <property type="project" value="InterPro"/>
</dbReference>
<keyword evidence="1" id="KW-0808">Transferase</keyword>
<dbReference type="InterPro" id="IPR007788">
    <property type="entry name" value="QCT"/>
</dbReference>
<gene>
    <name evidence="1" type="ORF">GK108_21705</name>
</gene>
<dbReference type="EMBL" id="JAAFZH010000011">
    <property type="protein sequence ID" value="NDU97514.1"/>
    <property type="molecule type" value="Genomic_DNA"/>
</dbReference>
<dbReference type="RefSeq" id="WP_163953021.1">
    <property type="nucleotide sequence ID" value="NZ_JAAFZH010000011.1"/>
</dbReference>
<proteinExistence type="predicted"/>
<dbReference type="Proteomes" id="UP000474175">
    <property type="component" value="Unassembled WGS sequence"/>
</dbReference>
<name>A0A6L9LAF6_9BACT</name>
<evidence type="ECO:0000313" key="2">
    <source>
        <dbReference type="Proteomes" id="UP000474175"/>
    </source>
</evidence>